<accession>A0A835QGM3</accession>
<dbReference type="EMBL" id="JADCNL010000007">
    <property type="protein sequence ID" value="KAG0472910.1"/>
    <property type="molecule type" value="Genomic_DNA"/>
</dbReference>
<proteinExistence type="predicted"/>
<dbReference type="AlphaFoldDB" id="A0A835QGM3"/>
<evidence type="ECO:0000313" key="2">
    <source>
        <dbReference type="EMBL" id="KAG0472910.1"/>
    </source>
</evidence>
<dbReference type="OrthoDB" id="1917992at2759"/>
<evidence type="ECO:0000313" key="3">
    <source>
        <dbReference type="Proteomes" id="UP000636800"/>
    </source>
</evidence>
<comment type="caution">
    <text evidence="2">The sequence shown here is derived from an EMBL/GenBank/DDBJ whole genome shotgun (WGS) entry which is preliminary data.</text>
</comment>
<feature type="compositionally biased region" description="Basic and acidic residues" evidence="1">
    <location>
        <begin position="31"/>
        <end position="42"/>
    </location>
</feature>
<name>A0A835QGM3_VANPL</name>
<reference evidence="2 3" key="1">
    <citation type="journal article" date="2020" name="Nat. Food">
        <title>A phased Vanilla planifolia genome enables genetic improvement of flavour and production.</title>
        <authorList>
            <person name="Hasing T."/>
            <person name="Tang H."/>
            <person name="Brym M."/>
            <person name="Khazi F."/>
            <person name="Huang T."/>
            <person name="Chambers A.H."/>
        </authorList>
    </citation>
    <scope>NUCLEOTIDE SEQUENCE [LARGE SCALE GENOMIC DNA]</scope>
    <source>
        <tissue evidence="2">Leaf</tissue>
    </source>
</reference>
<feature type="region of interest" description="Disordered" evidence="1">
    <location>
        <begin position="1"/>
        <end position="62"/>
    </location>
</feature>
<gene>
    <name evidence="2" type="ORF">HPP92_014767</name>
</gene>
<sequence length="62" mass="6829">METPSPVGRPRRLEENGGRPGGQFPSARPCGEAHPEVREPQSKARGSATTRRHSRRKSSRGH</sequence>
<feature type="compositionally biased region" description="Basic residues" evidence="1">
    <location>
        <begin position="50"/>
        <end position="62"/>
    </location>
</feature>
<organism evidence="2 3">
    <name type="scientific">Vanilla planifolia</name>
    <name type="common">Vanilla</name>
    <dbReference type="NCBI Taxonomy" id="51239"/>
    <lineage>
        <taxon>Eukaryota</taxon>
        <taxon>Viridiplantae</taxon>
        <taxon>Streptophyta</taxon>
        <taxon>Embryophyta</taxon>
        <taxon>Tracheophyta</taxon>
        <taxon>Spermatophyta</taxon>
        <taxon>Magnoliopsida</taxon>
        <taxon>Liliopsida</taxon>
        <taxon>Asparagales</taxon>
        <taxon>Orchidaceae</taxon>
        <taxon>Vanilloideae</taxon>
        <taxon>Vanilleae</taxon>
        <taxon>Vanilla</taxon>
    </lineage>
</organism>
<dbReference type="Proteomes" id="UP000636800">
    <property type="component" value="Chromosome 7"/>
</dbReference>
<protein>
    <submittedName>
        <fullName evidence="2">Uncharacterized protein</fullName>
    </submittedName>
</protein>
<keyword evidence="3" id="KW-1185">Reference proteome</keyword>
<evidence type="ECO:0000256" key="1">
    <source>
        <dbReference type="SAM" id="MobiDB-lite"/>
    </source>
</evidence>